<keyword evidence="3" id="KW-0812">Transmembrane</keyword>
<sequence length="1587" mass="176911">MQYFTHVVDADLWSRQMSYDQGIDLSARITALDLLTSIYVKCSSVLGQHEAIIGRQQTYSDPNNMPETSESESTTVLLKPLLYDVHLKQLEKDRIFEASIAIINRCGHAVWQGVSGSWCAEEHQRLSRLLVLLHSRRPNEPSSDIENIIVAALTSNDQARFFMVNTDAARTFHRVWTLTRTGEDQQLPLPLKAFNRAVMLLLGVLADESVSRARTELKSAAAAWFVDCAKHNDLPRIVQMLSTMLMNPVTARISIQYVRQEVRLARDQFPSMPVGVSAVTLVTSDGKQRLYHIDGPSSDGSWHSELRNRLLLSSEEEKPSAEPPSASACTVSACDIPNFDDDTDSLDTLSISLEGIDPGVVETLQFIIDCIIDEEESELDARRRFAETLDRVAPVGEAVVFRNDSESEIEISATSCDGMRTETSERTGSLINDSLNRAFDPTDLLRPSMEVVSEGASLFHELHVHMLLYGESGRVVDLGRAETAFRILTALLSPRIAPVSNRMLLSCLVSSGTASQTGESGTPLSGSLVDLMAKHVRAILGQHFWGVTDEEDVTKHRHLTLLELLLTISLHFLRSFFLNSPVSPVTEADLIIAWKCKIAALDFLSELIGELSSMLGEQQSRAFVLFIQSILTRSKLQKCLLHLLLTAVHDPRTNAEPGQRFSYILYYNHISYHYSLPLSVSIFEFNEGTNSDLGRRLSGLLSAYNRSLLALTAQTIRLESDIKSGYHTFGDQNASGIMLNRLAVSQQLYNTPAHRGTIREPNPSLVELRAFLLIVLNALKKRPERHDMWLQFVIQILPWMERSLATVVVRVVEQLCKNLETAMSVCFESATREMIGIDQGAKEDAMEGFPANFLTMTLETLTALVHFCVVNTCPTGSSTIQTGAAQPTSSSTASSGGTSMVGQVRSFIKLSQVLIIPGTRGATELFSNLVKVFSFSDSSSQLRRLVLDLLSPIAQHHQHAFLTALSLVWLTRCASGVPTQRKSDPDQTTFPTEAPLLELVHACVRALPAAQLRLCWPSLQALIADVPLANLPPRAVFLLFITPLNTPLPSSMNSSEQSSLRDSTLSLINRPSSLDTGTNVSSLPEKKSSSNLRGSVKDPNNNKRDPAHSTQALFLLAENLAELIDSVCKSDDKERLLPTLHTVWGNVVPYLKAKNARNARFFLASSQLLASMSSFNYMRPVWKKTTLELLLDSSFFKMDMHSLRQWLTVTDHLMTHDKTSFKDLLKSIAYTPNASFSIMTSKEQEYEARAQAVKRLAFVVLGSELDQYQAQMNDIQERLSENLRVSQSPAIRSAVFLCIRVLLLRLRPPSLVGIWPIMVTELVHVLLQMEQQLCSEGNGVEDLACARDDAWMQLYLAACKLLETLCTLPAGYLAQFQMFVGIILILHCSLFCYLIVCRLLLSLEVFPMTQLLFLSPREQDLLLMVNSKHQLDHHVLKHLIDIVLLLHRLAEPQGQGGTKRNGRGGVMRDRVSLYSITSFIEQYLAINNFSCEALEKAEGKNGRPDWRKERETNQETFGHSAVRSLNYRRGYGQRGRGVRGAAQGYNYNRGGSYSGGYNSYRNNGYNNAGQNNYRGRGYNRGGFQQSQ</sequence>
<dbReference type="GO" id="GO:0005768">
    <property type="term" value="C:endosome"/>
    <property type="evidence" value="ECO:0007669"/>
    <property type="project" value="TreeGrafter"/>
</dbReference>
<reference evidence="6" key="1">
    <citation type="submission" date="2016-11" db="UniProtKB">
        <authorList>
            <consortium name="WormBaseParasite"/>
        </authorList>
    </citation>
    <scope>IDENTIFICATION</scope>
</reference>
<evidence type="ECO:0000313" key="5">
    <source>
        <dbReference type="Proteomes" id="UP000095283"/>
    </source>
</evidence>
<accession>A0A1I7XQM3</accession>
<dbReference type="GO" id="GO:0005829">
    <property type="term" value="C:cytosol"/>
    <property type="evidence" value="ECO:0007669"/>
    <property type="project" value="GOC"/>
</dbReference>
<evidence type="ECO:0000256" key="1">
    <source>
        <dbReference type="PROSITE-ProRule" id="PRU00869"/>
    </source>
</evidence>
<name>A0A1I7XQM3_HETBA</name>
<dbReference type="PANTHER" id="PTHR14042:SF24">
    <property type="entry name" value="PROTEIN DOPEY-1 HOMOLOG"/>
    <property type="match status" value="1"/>
</dbReference>
<feature type="region of interest" description="Disordered" evidence="2">
    <location>
        <begin position="1567"/>
        <end position="1587"/>
    </location>
</feature>
<feature type="short sequence motif" description="TFG box" evidence="1">
    <location>
        <begin position="1501"/>
        <end position="1521"/>
    </location>
</feature>
<feature type="compositionally biased region" description="Polar residues" evidence="2">
    <location>
        <begin position="1069"/>
        <end position="1082"/>
    </location>
</feature>
<evidence type="ECO:0000259" key="4">
    <source>
        <dbReference type="PROSITE" id="PS51536"/>
    </source>
</evidence>
<feature type="compositionally biased region" description="Low complexity" evidence="2">
    <location>
        <begin position="1567"/>
        <end position="1576"/>
    </location>
</feature>
<feature type="region of interest" description="Disordered" evidence="2">
    <location>
        <begin position="878"/>
        <end position="898"/>
    </location>
</feature>
<dbReference type="PROSITE" id="PS51536">
    <property type="entry name" value="TFG"/>
    <property type="match status" value="1"/>
</dbReference>
<dbReference type="InterPro" id="IPR056459">
    <property type="entry name" value="TPR_DOP1"/>
</dbReference>
<dbReference type="Pfam" id="PF24601">
    <property type="entry name" value="TPR_DOP1"/>
    <property type="match status" value="1"/>
</dbReference>
<feature type="transmembrane region" description="Helical" evidence="3">
    <location>
        <begin position="1376"/>
        <end position="1401"/>
    </location>
</feature>
<organism evidence="5 6">
    <name type="scientific">Heterorhabditis bacteriophora</name>
    <name type="common">Entomopathogenic nematode worm</name>
    <dbReference type="NCBI Taxonomy" id="37862"/>
    <lineage>
        <taxon>Eukaryota</taxon>
        <taxon>Metazoa</taxon>
        <taxon>Ecdysozoa</taxon>
        <taxon>Nematoda</taxon>
        <taxon>Chromadorea</taxon>
        <taxon>Rhabditida</taxon>
        <taxon>Rhabditina</taxon>
        <taxon>Rhabditomorpha</taxon>
        <taxon>Strongyloidea</taxon>
        <taxon>Heterorhabditidae</taxon>
        <taxon>Heterorhabditis</taxon>
    </lineage>
</organism>
<proteinExistence type="predicted"/>
<evidence type="ECO:0000256" key="2">
    <source>
        <dbReference type="SAM" id="MobiDB-lite"/>
    </source>
</evidence>
<feature type="domain" description="TFG box profile" evidence="4">
    <location>
        <begin position="1501"/>
        <end position="1521"/>
    </location>
</feature>
<dbReference type="GO" id="GO:0006895">
    <property type="term" value="P:Golgi to endosome transport"/>
    <property type="evidence" value="ECO:0007669"/>
    <property type="project" value="InterPro"/>
</dbReference>
<feature type="compositionally biased region" description="Low complexity" evidence="2">
    <location>
        <begin position="881"/>
        <end position="898"/>
    </location>
</feature>
<dbReference type="GO" id="GO:0005802">
    <property type="term" value="C:trans-Golgi network"/>
    <property type="evidence" value="ECO:0007669"/>
    <property type="project" value="TreeGrafter"/>
</dbReference>
<keyword evidence="3" id="KW-0472">Membrane</keyword>
<dbReference type="Proteomes" id="UP000095283">
    <property type="component" value="Unplaced"/>
</dbReference>
<dbReference type="InterPro" id="IPR040314">
    <property type="entry name" value="DOP1"/>
</dbReference>
<dbReference type="InterPro" id="IPR056457">
    <property type="entry name" value="DOP1_C"/>
</dbReference>
<dbReference type="WBParaSite" id="Hba_20093">
    <property type="protein sequence ID" value="Hba_20093"/>
    <property type="gene ID" value="Hba_20093"/>
</dbReference>
<evidence type="ECO:0000256" key="3">
    <source>
        <dbReference type="SAM" id="Phobius"/>
    </source>
</evidence>
<feature type="region of interest" description="Disordered" evidence="2">
    <location>
        <begin position="1069"/>
        <end position="1107"/>
    </location>
</feature>
<evidence type="ECO:0000313" key="6">
    <source>
        <dbReference type="WBParaSite" id="Hba_20093"/>
    </source>
</evidence>
<protein>
    <submittedName>
        <fullName evidence="6">TFG domain-containing protein</fullName>
    </submittedName>
</protein>
<keyword evidence="3" id="KW-1133">Transmembrane helix</keyword>
<dbReference type="InterPro" id="IPR025768">
    <property type="entry name" value="TFG_box"/>
</dbReference>
<dbReference type="PANTHER" id="PTHR14042">
    <property type="entry name" value="DOPEY-RELATED"/>
    <property type="match status" value="1"/>
</dbReference>
<dbReference type="Pfam" id="PF24598">
    <property type="entry name" value="DOP1_C"/>
    <property type="match status" value="1"/>
</dbReference>
<keyword evidence="5" id="KW-1185">Reference proteome</keyword>